<accession>A0ABU4WEX8</accession>
<dbReference type="Proteomes" id="UP001275932">
    <property type="component" value="Unassembled WGS sequence"/>
</dbReference>
<sequence length="511" mass="54056">MNIKRITIPLILFAAASSAFAATYLRDVIIPEADWNGEDAWLDATTLDSIIIPPTSSDNVRVWFGITNITETAVANNISMQAGEDKTGEIPTLNVSANLTLADSFYVEKGNLNISAGTTTISGGTNAFGMNSGTLTLSGTSETKSNHFNFGDNGVANSGAITVNVSDSAKMTATTLANGFGFGVNARTQDVVVNVSDNAALTGRLKVGIGDNDKKYTYSAAATVNISGNATVSADYINLYRNATLNVSGEAVVTASADARLGDMNHLNSASSATQASVTFSDSSRLNVNGGENGVMIFNGATVTFEDNSVLNVNRNVWVGKTYQGVFSSGHLILKDNVQTYSGANLVLLGADSTVEFYGSNIKAKSGQTYNFTNLGASAYRAQMAGTMKYIADADGISLIKINTIVARDESKNTGYDILLDFTNFVLTEGETKQMAIIYSNSSQNVISAYETYQSDLITVIKANEADTYSIYASGKTLYIDYTSAIIPEPATCAAMAGLLALAFAAYRRRK</sequence>
<evidence type="ECO:0000313" key="4">
    <source>
        <dbReference type="Proteomes" id="UP001275932"/>
    </source>
</evidence>
<name>A0ABU4WEX8_9BACT</name>
<protein>
    <recommendedName>
        <fullName evidence="5">PEP-CTERM sorting domain-containing protein</fullName>
    </recommendedName>
</protein>
<keyword evidence="1" id="KW-0812">Transmembrane</keyword>
<dbReference type="RefSeq" id="WP_370396559.1">
    <property type="nucleotide sequence ID" value="NZ_JALBUT010000002.1"/>
</dbReference>
<feature type="transmembrane region" description="Helical" evidence="1">
    <location>
        <begin position="486"/>
        <end position="507"/>
    </location>
</feature>
<evidence type="ECO:0000256" key="1">
    <source>
        <dbReference type="SAM" id="Phobius"/>
    </source>
</evidence>
<proteinExistence type="predicted"/>
<gene>
    <name evidence="3" type="ORF">MOX91_02830</name>
</gene>
<keyword evidence="2" id="KW-0732">Signal</keyword>
<feature type="chain" id="PRO_5046433308" description="PEP-CTERM sorting domain-containing protein" evidence="2">
    <location>
        <begin position="22"/>
        <end position="511"/>
    </location>
</feature>
<dbReference type="EMBL" id="JALBUT010000002">
    <property type="protein sequence ID" value="MDX8415114.1"/>
    <property type="molecule type" value="Genomic_DNA"/>
</dbReference>
<keyword evidence="4" id="KW-1185">Reference proteome</keyword>
<comment type="caution">
    <text evidence="3">The sequence shown here is derived from an EMBL/GenBank/DDBJ whole genome shotgun (WGS) entry which is preliminary data.</text>
</comment>
<evidence type="ECO:0000313" key="3">
    <source>
        <dbReference type="EMBL" id="MDX8415114.1"/>
    </source>
</evidence>
<keyword evidence="1" id="KW-0472">Membrane</keyword>
<evidence type="ECO:0008006" key="5">
    <source>
        <dbReference type="Google" id="ProtNLM"/>
    </source>
</evidence>
<keyword evidence="1" id="KW-1133">Transmembrane helix</keyword>
<reference evidence="3 4" key="1">
    <citation type="submission" date="2022-03" db="EMBL/GenBank/DDBJ databases">
        <title>Novel taxa within the pig intestine.</title>
        <authorList>
            <person name="Wylensek D."/>
            <person name="Bishof K."/>
            <person name="Afrizal A."/>
            <person name="Clavel T."/>
        </authorList>
    </citation>
    <scope>NUCLEOTIDE SEQUENCE [LARGE SCALE GENOMIC DNA]</scope>
    <source>
        <strain evidence="3 4">CLA-KB-P66</strain>
    </source>
</reference>
<organism evidence="3 4">
    <name type="scientific">Intestinicryptomonas porci</name>
    <dbReference type="NCBI Taxonomy" id="2926320"/>
    <lineage>
        <taxon>Bacteria</taxon>
        <taxon>Pseudomonadati</taxon>
        <taxon>Verrucomicrobiota</taxon>
        <taxon>Opitutia</taxon>
        <taxon>Opitutales</taxon>
        <taxon>Intestinicryptomonaceae</taxon>
        <taxon>Intestinicryptomonas</taxon>
    </lineage>
</organism>
<evidence type="ECO:0000256" key="2">
    <source>
        <dbReference type="SAM" id="SignalP"/>
    </source>
</evidence>
<feature type="signal peptide" evidence="2">
    <location>
        <begin position="1"/>
        <end position="21"/>
    </location>
</feature>